<evidence type="ECO:0000313" key="2">
    <source>
        <dbReference type="Proteomes" id="UP000317171"/>
    </source>
</evidence>
<dbReference type="Proteomes" id="UP000317171">
    <property type="component" value="Chromosome"/>
</dbReference>
<proteinExistence type="predicted"/>
<dbReference type="EMBL" id="CP036269">
    <property type="protein sequence ID" value="QDT41277.1"/>
    <property type="molecule type" value="Genomic_DNA"/>
</dbReference>
<reference evidence="1 2" key="1">
    <citation type="submission" date="2019-02" db="EMBL/GenBank/DDBJ databases">
        <title>Deep-cultivation of Planctomycetes and their phenomic and genomic characterization uncovers novel biology.</title>
        <authorList>
            <person name="Wiegand S."/>
            <person name="Jogler M."/>
            <person name="Boedeker C."/>
            <person name="Pinto D."/>
            <person name="Vollmers J."/>
            <person name="Rivas-Marin E."/>
            <person name="Kohn T."/>
            <person name="Peeters S.H."/>
            <person name="Heuer A."/>
            <person name="Rast P."/>
            <person name="Oberbeckmann S."/>
            <person name="Bunk B."/>
            <person name="Jeske O."/>
            <person name="Meyerdierks A."/>
            <person name="Storesund J.E."/>
            <person name="Kallscheuer N."/>
            <person name="Luecker S."/>
            <person name="Lage O.M."/>
            <person name="Pohl T."/>
            <person name="Merkel B.J."/>
            <person name="Hornburger P."/>
            <person name="Mueller R.-W."/>
            <person name="Bruemmer F."/>
            <person name="Labrenz M."/>
            <person name="Spormann A.M."/>
            <person name="Op den Camp H."/>
            <person name="Overmann J."/>
            <person name="Amann R."/>
            <person name="Jetten M.S.M."/>
            <person name="Mascher T."/>
            <person name="Medema M.H."/>
            <person name="Devos D.P."/>
            <person name="Kaster A.-K."/>
            <person name="Ovreas L."/>
            <person name="Rohde M."/>
            <person name="Galperin M.Y."/>
            <person name="Jogler C."/>
        </authorList>
    </citation>
    <scope>NUCLEOTIDE SEQUENCE [LARGE SCALE GENOMIC DNA]</scope>
    <source>
        <strain evidence="1 2">Pan241w</strain>
    </source>
</reference>
<dbReference type="AlphaFoldDB" id="A0A517RBL3"/>
<dbReference type="KEGG" id="gaz:Pan241w_13370"/>
<organism evidence="1 2">
    <name type="scientific">Gimesia alba</name>
    <dbReference type="NCBI Taxonomy" id="2527973"/>
    <lineage>
        <taxon>Bacteria</taxon>
        <taxon>Pseudomonadati</taxon>
        <taxon>Planctomycetota</taxon>
        <taxon>Planctomycetia</taxon>
        <taxon>Planctomycetales</taxon>
        <taxon>Planctomycetaceae</taxon>
        <taxon>Gimesia</taxon>
    </lineage>
</organism>
<name>A0A517RBL3_9PLAN</name>
<gene>
    <name evidence="1" type="ORF">Pan241w_13370</name>
</gene>
<accession>A0A517RBL3</accession>
<evidence type="ECO:0000313" key="1">
    <source>
        <dbReference type="EMBL" id="QDT41277.1"/>
    </source>
</evidence>
<protein>
    <submittedName>
        <fullName evidence="1">Uncharacterized protein</fullName>
    </submittedName>
</protein>
<sequence length="56" mass="6443">MISSPGSREQKASGVVRYILSDLTDLDLIYQSVLQQLTKGSRRKFPGTKNRVFRDW</sequence>
<keyword evidence="2" id="KW-1185">Reference proteome</keyword>